<dbReference type="AlphaFoldDB" id="A0A5C8D845"/>
<comment type="caution">
    <text evidence="2">The sequence shown here is derived from an EMBL/GenBank/DDBJ whole genome shotgun (WGS) entry which is preliminary data.</text>
</comment>
<evidence type="ECO:0000313" key="2">
    <source>
        <dbReference type="EMBL" id="TXJ21243.1"/>
    </source>
</evidence>
<dbReference type="EMBL" id="SAXU01000001">
    <property type="protein sequence ID" value="TXJ21243.1"/>
    <property type="molecule type" value="Genomic_DNA"/>
</dbReference>
<dbReference type="InterPro" id="IPR052514">
    <property type="entry name" value="SAM-dependent_MTase"/>
</dbReference>
<dbReference type="GO" id="GO:0032259">
    <property type="term" value="P:methylation"/>
    <property type="evidence" value="ECO:0007669"/>
    <property type="project" value="UniProtKB-KW"/>
</dbReference>
<gene>
    <name evidence="2" type="ORF">EPJ79_08980</name>
</gene>
<name>A0A5C8D845_9SPIR</name>
<reference evidence="2 3" key="1">
    <citation type="journal article" date="1992" name="Lakartidningen">
        <title>[Penicillin V and not amoxicillin is the first choice preparation in acute otitis].</title>
        <authorList>
            <person name="Kamme C."/>
            <person name="Lundgren K."/>
            <person name="Prellner K."/>
        </authorList>
    </citation>
    <scope>NUCLEOTIDE SEQUENCE [LARGE SCALE GENOMIC DNA]</scope>
    <source>
        <strain evidence="2 3">513A</strain>
    </source>
</reference>
<dbReference type="Gene3D" id="3.40.50.150">
    <property type="entry name" value="Vaccinia Virus protein VP39"/>
    <property type="match status" value="1"/>
</dbReference>
<dbReference type="Pfam" id="PF05050">
    <property type="entry name" value="Methyltransf_21"/>
    <property type="match status" value="1"/>
</dbReference>
<dbReference type="NCBIfam" id="TIGR01444">
    <property type="entry name" value="fkbM_fam"/>
    <property type="match status" value="1"/>
</dbReference>
<protein>
    <submittedName>
        <fullName evidence="2">FkbM family methyltransferase</fullName>
    </submittedName>
</protein>
<dbReference type="SUPFAM" id="SSF53335">
    <property type="entry name" value="S-adenosyl-L-methionine-dependent methyltransferases"/>
    <property type="match status" value="1"/>
</dbReference>
<evidence type="ECO:0000259" key="1">
    <source>
        <dbReference type="Pfam" id="PF05050"/>
    </source>
</evidence>
<dbReference type="RefSeq" id="WP_147739234.1">
    <property type="nucleotide sequence ID" value="NZ_SAXU01000001.1"/>
</dbReference>
<accession>A0A5C8D845</accession>
<keyword evidence="2" id="KW-0489">Methyltransferase</keyword>
<dbReference type="GO" id="GO:0008168">
    <property type="term" value="F:methyltransferase activity"/>
    <property type="evidence" value="ECO:0007669"/>
    <property type="project" value="UniProtKB-KW"/>
</dbReference>
<feature type="domain" description="Methyltransferase FkbM" evidence="1">
    <location>
        <begin position="108"/>
        <end position="256"/>
    </location>
</feature>
<keyword evidence="2" id="KW-0808">Transferase</keyword>
<dbReference type="Proteomes" id="UP000324638">
    <property type="component" value="Unassembled WGS sequence"/>
</dbReference>
<organism evidence="2 3">
    <name type="scientific">Brachyspira aalborgi</name>
    <dbReference type="NCBI Taxonomy" id="29522"/>
    <lineage>
        <taxon>Bacteria</taxon>
        <taxon>Pseudomonadati</taxon>
        <taxon>Spirochaetota</taxon>
        <taxon>Spirochaetia</taxon>
        <taxon>Brachyspirales</taxon>
        <taxon>Brachyspiraceae</taxon>
        <taxon>Brachyspira</taxon>
    </lineage>
</organism>
<dbReference type="PANTHER" id="PTHR34203">
    <property type="entry name" value="METHYLTRANSFERASE, FKBM FAMILY PROTEIN"/>
    <property type="match status" value="1"/>
</dbReference>
<dbReference type="InterPro" id="IPR029063">
    <property type="entry name" value="SAM-dependent_MTases_sf"/>
</dbReference>
<evidence type="ECO:0000313" key="3">
    <source>
        <dbReference type="Proteomes" id="UP000324638"/>
    </source>
</evidence>
<proteinExistence type="predicted"/>
<dbReference type="InterPro" id="IPR006342">
    <property type="entry name" value="FkbM_mtfrase"/>
</dbReference>
<sequence>MTEKTINNIVWWIPFRKLRDSVREVLYSIKDIQYHVENIDSDNTLKDIRKVITKKYSNENYLYSCKLGGIDFKFYDFIFSTAVNCICNEIDDYNFDSIDFKDGDVVIDIGGNIGMVSIYLAKKYPFLKIYAFEPVKQNYENFLKNIELNNINEDIIKVFNLAITKDRRDVILTSPFNNSGASNIYNNFRGSGNIISNNDISIKSITFDDIFANNNISKCKLLKIDCEGAEYEILYSANVENLKNCEYMRGEFHKFYGENSKREDLYNYCSKYIKNIDVMYNSDN</sequence>
<dbReference type="PANTHER" id="PTHR34203:SF15">
    <property type="entry name" value="SLL1173 PROTEIN"/>
    <property type="match status" value="1"/>
</dbReference>